<organism evidence="2 3">
    <name type="scientific">Babesia ovata</name>
    <dbReference type="NCBI Taxonomy" id="189622"/>
    <lineage>
        <taxon>Eukaryota</taxon>
        <taxon>Sar</taxon>
        <taxon>Alveolata</taxon>
        <taxon>Apicomplexa</taxon>
        <taxon>Aconoidasida</taxon>
        <taxon>Piroplasmida</taxon>
        <taxon>Babesiidae</taxon>
        <taxon>Babesia</taxon>
    </lineage>
</organism>
<evidence type="ECO:0000313" key="2">
    <source>
        <dbReference type="EMBL" id="GBE63340.1"/>
    </source>
</evidence>
<gene>
    <name evidence="2" type="ORF">BOVATA_048330</name>
</gene>
<dbReference type="EMBL" id="BDSA01000033">
    <property type="protein sequence ID" value="GBE63340.1"/>
    <property type="molecule type" value="Genomic_DNA"/>
</dbReference>
<evidence type="ECO:0008006" key="4">
    <source>
        <dbReference type="Google" id="ProtNLM"/>
    </source>
</evidence>
<keyword evidence="3" id="KW-1185">Reference proteome</keyword>
<dbReference type="AlphaFoldDB" id="A0A2H6KK30"/>
<proteinExistence type="predicted"/>
<reference evidence="2 3" key="1">
    <citation type="journal article" date="2017" name="BMC Genomics">
        <title>Whole-genome assembly of Babesia ovata and comparative genomics between closely related pathogens.</title>
        <authorList>
            <person name="Yamagishi J."/>
            <person name="Asada M."/>
            <person name="Hakimi H."/>
            <person name="Tanaka T.Q."/>
            <person name="Sugimoto C."/>
            <person name="Kawazu S."/>
        </authorList>
    </citation>
    <scope>NUCLEOTIDE SEQUENCE [LARGE SCALE GENOMIC DNA]</scope>
    <source>
        <strain evidence="2 3">Miyake</strain>
    </source>
</reference>
<evidence type="ECO:0000256" key="1">
    <source>
        <dbReference type="SAM" id="MobiDB-lite"/>
    </source>
</evidence>
<accession>A0A2H6KK30</accession>
<sequence>MRDASLLVSLPDSLVDLLAVVKINVNQLIKLLETSCGDKGCDCYDKKFRDGLKNLQKQFNEVDEIETKINSLKKQKDEKGKASEGTPSGSDREIQKKIDAKNKELEEQKKLVEEQITQLKSALNDPKDKISEYINSLNDKIDAHKKEIEQHKKNEQLKNANKNISIPSHLSSQLETAQAKLKSHEASLGSLENLGKLCQHCKDVDAKKDKTPKDILENLTEGLEKFLGYENGNYTGEGIVYSDLDRLCDGVMSFLLHCLKGSEGLLTFYNPKIPSIISELSAVTGKGSGVKGFAEAIESVRQGLEGYESGMTSKSKKVVEDVTTIQSNFTSLREYLENTNNKNLQAQLQQVQEKSRLYWVKASLAEEARKALDPALSGKLDKHVSLGVHAADTFKKIAFNPENIDTAIEQGITDVQKTLNSGFDGIKQKLESLYQKKDEQFTSVNESIKDAKMLVSELLAKDAKKFNDQYRDYIIAKFESLKLSAAALKVDPNPGTQCQLEKEVNAVKQAVEEIEIAYQKKLRDVKMKVDLAVNQAVSLFKLWILQLKNGLKHVREQIKIQLQGFLQHVWTAVELGMQRAAVGDTYSPTKGVTGLETGFQTAKLNDLETRFREVAHDNPELAKKIQTVLSDLNLVKDDKSGTPTGDVLFEQLGGDIKAALENQLKDVIKDEISLIDLTTLMNAYYRRGDAEHGEHVRLRGLINLIKVPVSKDGFTGDGVTAGFKPVEMDGYTHKQVRSHDNEGVKSNYYRALQKVVNNINNLESLLALLKMLERQRREWSY</sequence>
<dbReference type="GeneID" id="39877110"/>
<dbReference type="Proteomes" id="UP000236319">
    <property type="component" value="Unassembled WGS sequence"/>
</dbReference>
<protein>
    <recommendedName>
        <fullName evidence="4">Extracellular matrix-binding ebh</fullName>
    </recommendedName>
</protein>
<comment type="caution">
    <text evidence="2">The sequence shown here is derived from an EMBL/GenBank/DDBJ whole genome shotgun (WGS) entry which is preliminary data.</text>
</comment>
<evidence type="ECO:0000313" key="3">
    <source>
        <dbReference type="Proteomes" id="UP000236319"/>
    </source>
</evidence>
<feature type="region of interest" description="Disordered" evidence="1">
    <location>
        <begin position="71"/>
        <end position="95"/>
    </location>
</feature>
<name>A0A2H6KK30_9APIC</name>
<dbReference type="RefSeq" id="XP_028869583.1">
    <property type="nucleotide sequence ID" value="XM_029013750.1"/>
</dbReference>
<dbReference type="OrthoDB" id="10266508at2759"/>
<dbReference type="VEuPathDB" id="PiroplasmaDB:BOVATA_048330"/>